<keyword evidence="6" id="KW-0819">tRNA processing</keyword>
<dbReference type="Pfam" id="PF20258">
    <property type="entry name" value="tRNA_Me_trans_C"/>
    <property type="match status" value="1"/>
</dbReference>
<dbReference type="InterPro" id="IPR046885">
    <property type="entry name" value="MnmA-like_C"/>
</dbReference>
<dbReference type="STRING" id="79923.A0A3R7F799"/>
<evidence type="ECO:0000256" key="10">
    <source>
        <dbReference type="ARBA" id="ARBA00023157"/>
    </source>
</evidence>
<evidence type="ECO:0000256" key="4">
    <source>
        <dbReference type="ARBA" id="ARBA00022555"/>
    </source>
</evidence>
<dbReference type="InterPro" id="IPR023382">
    <property type="entry name" value="MnmA-like_central_sf"/>
</dbReference>
<dbReference type="Gene3D" id="3.40.50.620">
    <property type="entry name" value="HUPs"/>
    <property type="match status" value="1"/>
</dbReference>
<proteinExistence type="inferred from homology"/>
<evidence type="ECO:0000256" key="9">
    <source>
        <dbReference type="ARBA" id="ARBA00022884"/>
    </source>
</evidence>
<organism evidence="14 15">
    <name type="scientific">Clonorchis sinensis</name>
    <name type="common">Chinese liver fluke</name>
    <dbReference type="NCBI Taxonomy" id="79923"/>
    <lineage>
        <taxon>Eukaryota</taxon>
        <taxon>Metazoa</taxon>
        <taxon>Spiralia</taxon>
        <taxon>Lophotrochozoa</taxon>
        <taxon>Platyhelminthes</taxon>
        <taxon>Trematoda</taxon>
        <taxon>Digenea</taxon>
        <taxon>Opisthorchiida</taxon>
        <taxon>Opisthorchiata</taxon>
        <taxon>Opisthorchiidae</taxon>
        <taxon>Clonorchis</taxon>
    </lineage>
</organism>
<feature type="domain" description="tRNA-specific 2-thiouridylase MnmA-like central" evidence="13">
    <location>
        <begin position="512"/>
        <end position="574"/>
    </location>
</feature>
<dbReference type="GO" id="GO:0005524">
    <property type="term" value="F:ATP binding"/>
    <property type="evidence" value="ECO:0007669"/>
    <property type="project" value="UniProtKB-KW"/>
</dbReference>
<dbReference type="EC" id="2.8.1.14" evidence="3"/>
<dbReference type="GO" id="GO:0061708">
    <property type="term" value="F:tRNA-5-taurinomethyluridine 2-sulfurtransferase"/>
    <property type="evidence" value="ECO:0007669"/>
    <property type="project" value="UniProtKB-EC"/>
</dbReference>
<dbReference type="EMBL" id="NIRI02000042">
    <property type="protein sequence ID" value="KAG5450429.1"/>
    <property type="molecule type" value="Genomic_DNA"/>
</dbReference>
<evidence type="ECO:0000256" key="8">
    <source>
        <dbReference type="ARBA" id="ARBA00022840"/>
    </source>
</evidence>
<dbReference type="FunCoup" id="A0A3R7F799">
    <property type="interactions" value="945"/>
</dbReference>
<dbReference type="AlphaFoldDB" id="A0A3R7F799"/>
<reference evidence="14 15" key="2">
    <citation type="journal article" date="2021" name="Genomics">
        <title>High-quality reference genome for Clonorchis sinensis.</title>
        <authorList>
            <person name="Young N.D."/>
            <person name="Stroehlein A.J."/>
            <person name="Kinkar L."/>
            <person name="Wang T."/>
            <person name="Sohn W.M."/>
            <person name="Chang B.C.H."/>
            <person name="Kaur P."/>
            <person name="Weisz D."/>
            <person name="Dudchenko O."/>
            <person name="Aiden E.L."/>
            <person name="Korhonen P.K."/>
            <person name="Gasser R.B."/>
        </authorList>
    </citation>
    <scope>NUCLEOTIDE SEQUENCE [LARGE SCALE GENOMIC DNA]</scope>
    <source>
        <strain evidence="14">Cs-k2</strain>
    </source>
</reference>
<dbReference type="PANTHER" id="PTHR11933:SF5">
    <property type="entry name" value="MITOCHONDRIAL TRNA-SPECIFIC 2-THIOURIDYLASE 1"/>
    <property type="match status" value="1"/>
</dbReference>
<evidence type="ECO:0000256" key="5">
    <source>
        <dbReference type="ARBA" id="ARBA00022679"/>
    </source>
</evidence>
<dbReference type="Proteomes" id="UP000286415">
    <property type="component" value="Unassembled WGS sequence"/>
</dbReference>
<comment type="similarity">
    <text evidence="2">Belongs to the MnmA/TRMU family.</text>
</comment>
<dbReference type="GO" id="GO:0000049">
    <property type="term" value="F:tRNA binding"/>
    <property type="evidence" value="ECO:0007669"/>
    <property type="project" value="UniProtKB-KW"/>
</dbReference>
<dbReference type="OrthoDB" id="3685at2759"/>
<evidence type="ECO:0000256" key="2">
    <source>
        <dbReference type="ARBA" id="ARBA00006191"/>
    </source>
</evidence>
<dbReference type="Gene3D" id="2.30.30.280">
    <property type="entry name" value="Adenine nucleotide alpha hydrolases-like domains"/>
    <property type="match status" value="1"/>
</dbReference>
<protein>
    <recommendedName>
        <fullName evidence="3">tRNA-5-taurinomethyluridine 2-sulfurtransferase</fullName>
        <ecNumber evidence="3">2.8.1.14</ecNumber>
    </recommendedName>
</protein>
<keyword evidence="7" id="KW-0547">Nucleotide-binding</keyword>
<accession>A0A3R7F799</accession>
<evidence type="ECO:0000256" key="3">
    <source>
        <dbReference type="ARBA" id="ARBA00011953"/>
    </source>
</evidence>
<dbReference type="InterPro" id="IPR046884">
    <property type="entry name" value="MnmA-like_central"/>
</dbReference>
<dbReference type="InterPro" id="IPR004506">
    <property type="entry name" value="MnmA-like"/>
</dbReference>
<keyword evidence="10" id="KW-1015">Disulfide bond</keyword>
<dbReference type="InterPro" id="IPR014729">
    <property type="entry name" value="Rossmann-like_a/b/a_fold"/>
</dbReference>
<dbReference type="Pfam" id="PF03054">
    <property type="entry name" value="tRNA_Me_trans"/>
    <property type="match status" value="1"/>
</dbReference>
<dbReference type="PANTHER" id="PTHR11933">
    <property type="entry name" value="TRNA 5-METHYLAMINOMETHYL-2-THIOURIDYLATE -METHYLTRANSFERASE"/>
    <property type="match status" value="1"/>
</dbReference>
<evidence type="ECO:0000256" key="1">
    <source>
        <dbReference type="ARBA" id="ARBA00003986"/>
    </source>
</evidence>
<evidence type="ECO:0000256" key="11">
    <source>
        <dbReference type="ARBA" id="ARBA00049564"/>
    </source>
</evidence>
<keyword evidence="8" id="KW-0067">ATP-binding</keyword>
<keyword evidence="5" id="KW-0808">Transferase</keyword>
<evidence type="ECO:0000259" key="13">
    <source>
        <dbReference type="Pfam" id="PF20259"/>
    </source>
</evidence>
<dbReference type="GO" id="GO:0005739">
    <property type="term" value="C:mitochondrion"/>
    <property type="evidence" value="ECO:0007669"/>
    <property type="project" value="TreeGrafter"/>
</dbReference>
<dbReference type="SUPFAM" id="SSF52402">
    <property type="entry name" value="Adenine nucleotide alpha hydrolases-like"/>
    <property type="match status" value="1"/>
</dbReference>
<dbReference type="InParanoid" id="A0A3R7F799"/>
<reference evidence="14 15" key="1">
    <citation type="journal article" date="2018" name="Biotechnol. Adv.">
        <title>Improved genomic resources and new bioinformatic workflow for the carcinogenic parasite Clonorchis sinensis: Biotechnological implications.</title>
        <authorList>
            <person name="Wang D."/>
            <person name="Korhonen P.K."/>
            <person name="Gasser R.B."/>
            <person name="Young N.D."/>
        </authorList>
    </citation>
    <scope>NUCLEOTIDE SEQUENCE [LARGE SCALE GENOMIC DNA]</scope>
    <source>
        <strain evidence="14">Cs-k2</strain>
    </source>
</reference>
<sequence length="738" mass="83485">MWIWHANQIRPTNAQLLSTGPSNLSLTTFLDTINLGAIPEDPSVASWEALPEHGYRPRRWRDKTRKQVRPLQVNPQPPTYVNKLQGGGVEQNSTRVPLYRSQSGDATAEKPIPRTTGQKFGMLAGPTSSRDLIGRLSGTNSQSCSSIGRMPVANAEGCQKASEFPGGCGRLHYIHEWLYNGKSCSTIWVPNCHATRRKHEGWDTARLRKPRLRKSRGRCRVRTTDLAVSEFALEPLRNWLFYARWPKWLERELSDWKVRGSNPTSASRLPLSRLGQPDTIPVLVQPSGGMSVRHRKGATAERLCLAFLSFGQGFQVTGVFMTNWDPLDEGVQCSVSADRNDAKLVCERLDIPFLELNFVREYWIYVFQPLLRSYERGCTPNPDVLCNRFVKFNFLVKKLLPVEGKSGSALVDDQQTPPLRVDAIATGHYCQNSFRTRPDGESCLLRSVDGVKDQTFWLSTISHKHLRHFMFPVGGLIKPVVKQIATDIGLSSIAKRRESMGMCFVGKRRFSEFIDSYIAPKPGLFKDFETGLVLDEHQGIHHFTLGQRASITRATGPFYVSRMDFHTQDIYVVRDPYHSSLFMRRCWTGPAVWINSTPPELPSDQLEFQWQNKWRAIRCKIQPHSHLRQAAAEVHPLGATLPTEYVGSHLIDVIDADCEDSRPVGPYLSIELGEPMRCVAAGQWAALYRGHQCLGGALICGSVSLWDEGRRQPYIDWNIADYELDYRGLGRQKIRADL</sequence>
<name>A0A3R7F799_CLOSI</name>
<evidence type="ECO:0000256" key="7">
    <source>
        <dbReference type="ARBA" id="ARBA00022741"/>
    </source>
</evidence>
<feature type="domain" description="tRNA-specific 2-thiouridylase MnmA-like C-terminal" evidence="12">
    <location>
        <begin position="669"/>
        <end position="699"/>
    </location>
</feature>
<evidence type="ECO:0000313" key="15">
    <source>
        <dbReference type="Proteomes" id="UP000286415"/>
    </source>
</evidence>
<comment type="function">
    <text evidence="1">Catalyzes the 2-thiolation of uridine at the wobble position (U34) of mitochondrial tRNA(Lys), tRNA(Glu) and tRNA(Gln). Required for the formation of 5-taurinomethyl-2-thiouridine (tm5s2U) of mitochondrial tRNA(Lys), tRNA(Glu), and tRNA(Gln) at the wobble position. ATP is required to activate the C2 atom of the wobble base.</text>
</comment>
<evidence type="ECO:0000313" key="14">
    <source>
        <dbReference type="EMBL" id="KAG5450429.1"/>
    </source>
</evidence>
<dbReference type="GO" id="GO:0002143">
    <property type="term" value="P:tRNA wobble position uridine thiolation"/>
    <property type="evidence" value="ECO:0007669"/>
    <property type="project" value="TreeGrafter"/>
</dbReference>
<keyword evidence="15" id="KW-1185">Reference proteome</keyword>
<dbReference type="CDD" id="cd01998">
    <property type="entry name" value="MnmA_TRMU-like"/>
    <property type="match status" value="1"/>
</dbReference>
<comment type="caution">
    <text evidence="14">The sequence shown here is derived from an EMBL/GenBank/DDBJ whole genome shotgun (WGS) entry which is preliminary data.</text>
</comment>
<keyword evidence="4" id="KW-0820">tRNA-binding</keyword>
<dbReference type="Pfam" id="PF20259">
    <property type="entry name" value="tRNA_Me_trans_M"/>
    <property type="match status" value="1"/>
</dbReference>
<comment type="catalytic activity">
    <reaction evidence="11">
        <text>5-taurinomethyluridine(34) in tRNA + S-sulfanyl-L-cysteinyl-[protein] + AH2 + ATP = 5-taurinomethyl-2-thiouridine(34) in tRNA + L-cysteinyl-[protein] + A + AMP + diphosphate + H(+)</text>
        <dbReference type="Rhea" id="RHEA:47040"/>
        <dbReference type="Rhea" id="RHEA-COMP:10131"/>
        <dbReference type="Rhea" id="RHEA-COMP:11726"/>
        <dbReference type="Rhea" id="RHEA-COMP:11732"/>
        <dbReference type="Rhea" id="RHEA-COMP:11733"/>
        <dbReference type="ChEBI" id="CHEBI:13193"/>
        <dbReference type="ChEBI" id="CHEBI:15378"/>
        <dbReference type="ChEBI" id="CHEBI:17499"/>
        <dbReference type="ChEBI" id="CHEBI:29950"/>
        <dbReference type="ChEBI" id="CHEBI:30616"/>
        <dbReference type="ChEBI" id="CHEBI:33019"/>
        <dbReference type="ChEBI" id="CHEBI:61963"/>
        <dbReference type="ChEBI" id="CHEBI:87171"/>
        <dbReference type="ChEBI" id="CHEBI:87172"/>
        <dbReference type="ChEBI" id="CHEBI:456215"/>
        <dbReference type="EC" id="2.8.1.14"/>
    </reaction>
</comment>
<dbReference type="Gene3D" id="2.40.30.10">
    <property type="entry name" value="Translation factors"/>
    <property type="match status" value="1"/>
</dbReference>
<evidence type="ECO:0000259" key="12">
    <source>
        <dbReference type="Pfam" id="PF20258"/>
    </source>
</evidence>
<evidence type="ECO:0000256" key="6">
    <source>
        <dbReference type="ARBA" id="ARBA00022694"/>
    </source>
</evidence>
<gene>
    <name evidence="14" type="ORF">CSKR_105090</name>
</gene>
<keyword evidence="9" id="KW-0694">RNA-binding</keyword>